<dbReference type="GO" id="GO:0008233">
    <property type="term" value="F:peptidase activity"/>
    <property type="evidence" value="ECO:0007669"/>
    <property type="project" value="UniProtKB-KW"/>
</dbReference>
<dbReference type="InterPro" id="IPR051708">
    <property type="entry name" value="Plant_Aspart_Prot_A1"/>
</dbReference>
<evidence type="ECO:0000313" key="4">
    <source>
        <dbReference type="EMBL" id="KAF8772629.1"/>
    </source>
</evidence>
<dbReference type="Proteomes" id="UP000636709">
    <property type="component" value="Unassembled WGS sequence"/>
</dbReference>
<dbReference type="GO" id="GO:0005576">
    <property type="term" value="C:extracellular region"/>
    <property type="evidence" value="ECO:0007669"/>
    <property type="project" value="TreeGrafter"/>
</dbReference>
<comment type="caution">
    <text evidence="4">The sequence shown here is derived from an EMBL/GenBank/DDBJ whole genome shotgun (WGS) entry which is preliminary data.</text>
</comment>
<gene>
    <name evidence="4" type="ORF">HU200_005591</name>
</gene>
<dbReference type="GO" id="GO:0006508">
    <property type="term" value="P:proteolysis"/>
    <property type="evidence" value="ECO:0007669"/>
    <property type="project" value="UniProtKB-KW"/>
</dbReference>
<evidence type="ECO:0000313" key="5">
    <source>
        <dbReference type="Proteomes" id="UP000636709"/>
    </source>
</evidence>
<dbReference type="Gene3D" id="2.40.70.10">
    <property type="entry name" value="Acid Proteases"/>
    <property type="match status" value="1"/>
</dbReference>
<evidence type="ECO:0000256" key="1">
    <source>
        <dbReference type="ARBA" id="ARBA00022670"/>
    </source>
</evidence>
<dbReference type="AlphaFoldDB" id="A0A835FSP4"/>
<evidence type="ECO:0000259" key="3">
    <source>
        <dbReference type="Pfam" id="PF14541"/>
    </source>
</evidence>
<reference evidence="4" key="1">
    <citation type="submission" date="2020-07" db="EMBL/GenBank/DDBJ databases">
        <title>Genome sequence and genetic diversity analysis of an under-domesticated orphan crop, white fonio (Digitaria exilis).</title>
        <authorList>
            <person name="Bennetzen J.L."/>
            <person name="Chen S."/>
            <person name="Ma X."/>
            <person name="Wang X."/>
            <person name="Yssel A.E.J."/>
            <person name="Chaluvadi S.R."/>
            <person name="Johnson M."/>
            <person name="Gangashetty P."/>
            <person name="Hamidou F."/>
            <person name="Sanogo M.D."/>
            <person name="Zwaenepoel A."/>
            <person name="Wallace J."/>
            <person name="Van De Peer Y."/>
            <person name="Van Deynze A."/>
        </authorList>
    </citation>
    <scope>NUCLEOTIDE SEQUENCE</scope>
    <source>
        <tissue evidence="4">Leaves</tissue>
    </source>
</reference>
<sequence length="421" mass="45769">MEMKPAITVAIIFMAQLVYHFSRITATIDHPTTTTPNATLAGFSLQLVAADLEDFSHTAVRRGSDGFLHLQSLHTNLDGVNSSVPNDATSRPDMYAPLRLPSFVVVTVGTGHAQQNYLFKRHPLFNTAASPTFHNVLGSDPYCRPPFRSVLFGQACEFKVTGPGSMSVEGYLCHDQLIYDGTVHQTAAHFRNDGLFTGVIGPAGMAGGLTQFSYCMFGGGEASRRGFLRFGADVPRNPGYMTTKILPALDADESGHYVSLVGVSVGARKLEGIRPETFARGKDKQGGCLIDLGTPLTVMAQEAYDAVEEAMWSDLQRHGVERVKRPGYGLCVRASEAVMGRRLPSMSFHFAEEAVLAVSPEQLFLMMDEEHGRVACLAVTPGRRTIIGALQQVDTRFVFDIKDSKLSFAPELCIQDSVEAA</sequence>
<dbReference type="InterPro" id="IPR021109">
    <property type="entry name" value="Peptidase_aspartic_dom_sf"/>
</dbReference>
<feature type="domain" description="Xylanase inhibitor C-terminal" evidence="3">
    <location>
        <begin position="257"/>
        <end position="409"/>
    </location>
</feature>
<proteinExistence type="predicted"/>
<dbReference type="PANTHER" id="PTHR47967">
    <property type="entry name" value="OS07G0603500 PROTEIN-RELATED"/>
    <property type="match status" value="1"/>
</dbReference>
<keyword evidence="1" id="KW-0645">Protease</keyword>
<organism evidence="4 5">
    <name type="scientific">Digitaria exilis</name>
    <dbReference type="NCBI Taxonomy" id="1010633"/>
    <lineage>
        <taxon>Eukaryota</taxon>
        <taxon>Viridiplantae</taxon>
        <taxon>Streptophyta</taxon>
        <taxon>Embryophyta</taxon>
        <taxon>Tracheophyta</taxon>
        <taxon>Spermatophyta</taxon>
        <taxon>Magnoliopsida</taxon>
        <taxon>Liliopsida</taxon>
        <taxon>Poales</taxon>
        <taxon>Poaceae</taxon>
        <taxon>PACMAD clade</taxon>
        <taxon>Panicoideae</taxon>
        <taxon>Panicodae</taxon>
        <taxon>Paniceae</taxon>
        <taxon>Anthephorinae</taxon>
        <taxon>Digitaria</taxon>
    </lineage>
</organism>
<protein>
    <recommendedName>
        <fullName evidence="3">Xylanase inhibitor C-terminal domain-containing protein</fullName>
    </recommendedName>
</protein>
<name>A0A835FSP4_9POAL</name>
<keyword evidence="2" id="KW-0378">Hydrolase</keyword>
<dbReference type="InterPro" id="IPR032799">
    <property type="entry name" value="TAXi_C"/>
</dbReference>
<evidence type="ECO:0000256" key="2">
    <source>
        <dbReference type="ARBA" id="ARBA00022801"/>
    </source>
</evidence>
<accession>A0A835FSP4</accession>
<dbReference type="Pfam" id="PF14541">
    <property type="entry name" value="TAXi_C"/>
    <property type="match status" value="1"/>
</dbReference>
<keyword evidence="5" id="KW-1185">Reference proteome</keyword>
<dbReference type="PANTHER" id="PTHR47967:SF117">
    <property type="entry name" value="PEPTIDASE A1 DOMAIN-CONTAINING PROTEIN"/>
    <property type="match status" value="1"/>
</dbReference>
<dbReference type="EMBL" id="JACEFO010000375">
    <property type="protein sequence ID" value="KAF8772629.1"/>
    <property type="molecule type" value="Genomic_DNA"/>
</dbReference>
<dbReference type="OrthoDB" id="660550at2759"/>
<dbReference type="SUPFAM" id="SSF50630">
    <property type="entry name" value="Acid proteases"/>
    <property type="match status" value="1"/>
</dbReference>